<accession>W7XFU1</accession>
<keyword evidence="2" id="KW-1185">Reference proteome</keyword>
<name>W7XFU1_TETTS</name>
<proteinExistence type="predicted"/>
<dbReference type="Proteomes" id="UP000009168">
    <property type="component" value="Unassembled WGS sequence"/>
</dbReference>
<dbReference type="KEGG" id="tet:TTHERM_000684609"/>
<sequence length="230" mass="26937">MLLPIIAAKLSPIPRIKTPLRAFSQNELRFTSSKLYSQIKGQDTPKSKQTCVKMSFLESLSSINCDTNQSRRLKIRILVENSYLKNSNIKKIHISPLEAIKVKFGAMQTPPEKIRTTQKWKIFLTQISQILFLHNSLNKIPIIVTTTIQTKQQIEFFSCRVRQSIQKELEHFLRQTKILTSQLKEQQLMISKINLQLKKYLTSNHNEEQMQTIDIKIQYILLQIKVLRRM</sequence>
<dbReference type="EMBL" id="GG662435">
    <property type="protein sequence ID" value="EWS71694.1"/>
    <property type="molecule type" value="Genomic_DNA"/>
</dbReference>
<evidence type="ECO:0000313" key="1">
    <source>
        <dbReference type="EMBL" id="EWS71694.1"/>
    </source>
</evidence>
<organism evidence="1 2">
    <name type="scientific">Tetrahymena thermophila (strain SB210)</name>
    <dbReference type="NCBI Taxonomy" id="312017"/>
    <lineage>
        <taxon>Eukaryota</taxon>
        <taxon>Sar</taxon>
        <taxon>Alveolata</taxon>
        <taxon>Ciliophora</taxon>
        <taxon>Intramacronucleata</taxon>
        <taxon>Oligohymenophorea</taxon>
        <taxon>Hymenostomatida</taxon>
        <taxon>Tetrahymenina</taxon>
        <taxon>Tetrahymenidae</taxon>
        <taxon>Tetrahymena</taxon>
    </lineage>
</organism>
<evidence type="ECO:0000313" key="2">
    <source>
        <dbReference type="Proteomes" id="UP000009168"/>
    </source>
</evidence>
<protein>
    <submittedName>
        <fullName evidence="1">Uncharacterized protein</fullName>
    </submittedName>
</protein>
<dbReference type="InParanoid" id="W7XFU1"/>
<gene>
    <name evidence="1" type="ORF">TTHERM_000684609</name>
</gene>
<reference evidence="2" key="1">
    <citation type="journal article" date="2006" name="PLoS Biol.">
        <title>Macronuclear genome sequence of the ciliate Tetrahymena thermophila, a model eukaryote.</title>
        <authorList>
            <person name="Eisen J.A."/>
            <person name="Coyne R.S."/>
            <person name="Wu M."/>
            <person name="Wu D."/>
            <person name="Thiagarajan M."/>
            <person name="Wortman J.R."/>
            <person name="Badger J.H."/>
            <person name="Ren Q."/>
            <person name="Amedeo P."/>
            <person name="Jones K.M."/>
            <person name="Tallon L.J."/>
            <person name="Delcher A.L."/>
            <person name="Salzberg S.L."/>
            <person name="Silva J.C."/>
            <person name="Haas B.J."/>
            <person name="Majoros W.H."/>
            <person name="Farzad M."/>
            <person name="Carlton J.M."/>
            <person name="Smith R.K. Jr."/>
            <person name="Garg J."/>
            <person name="Pearlman R.E."/>
            <person name="Karrer K.M."/>
            <person name="Sun L."/>
            <person name="Manning G."/>
            <person name="Elde N.C."/>
            <person name="Turkewitz A.P."/>
            <person name="Asai D.J."/>
            <person name="Wilkes D.E."/>
            <person name="Wang Y."/>
            <person name="Cai H."/>
            <person name="Collins K."/>
            <person name="Stewart B.A."/>
            <person name="Lee S.R."/>
            <person name="Wilamowska K."/>
            <person name="Weinberg Z."/>
            <person name="Ruzzo W.L."/>
            <person name="Wloga D."/>
            <person name="Gaertig J."/>
            <person name="Frankel J."/>
            <person name="Tsao C.-C."/>
            <person name="Gorovsky M.A."/>
            <person name="Keeling P.J."/>
            <person name="Waller R.F."/>
            <person name="Patron N.J."/>
            <person name="Cherry J.M."/>
            <person name="Stover N.A."/>
            <person name="Krieger C.J."/>
            <person name="del Toro C."/>
            <person name="Ryder H.F."/>
            <person name="Williamson S.C."/>
            <person name="Barbeau R.A."/>
            <person name="Hamilton E.P."/>
            <person name="Orias E."/>
        </authorList>
    </citation>
    <scope>NUCLEOTIDE SEQUENCE [LARGE SCALE GENOMIC DNA]</scope>
    <source>
        <strain evidence="2">SB210</strain>
    </source>
</reference>
<dbReference type="AlphaFoldDB" id="W7XFU1"/>
<dbReference type="GeneID" id="24440194"/>
<dbReference type="RefSeq" id="XP_012655766.1">
    <property type="nucleotide sequence ID" value="XM_012800312.1"/>
</dbReference>